<protein>
    <submittedName>
        <fullName evidence="2">Uncharacterized protein</fullName>
    </submittedName>
</protein>
<comment type="caution">
    <text evidence="2">The sequence shown here is derived from an EMBL/GenBank/DDBJ whole genome shotgun (WGS) entry which is preliminary data.</text>
</comment>
<evidence type="ECO:0000313" key="3">
    <source>
        <dbReference type="Proteomes" id="UP000729402"/>
    </source>
</evidence>
<keyword evidence="3" id="KW-1185">Reference proteome</keyword>
<evidence type="ECO:0000313" key="2">
    <source>
        <dbReference type="EMBL" id="KAG8080440.1"/>
    </source>
</evidence>
<feature type="region of interest" description="Disordered" evidence="1">
    <location>
        <begin position="17"/>
        <end position="79"/>
    </location>
</feature>
<gene>
    <name evidence="2" type="ORF">GUJ93_ZPchr0007g4539</name>
</gene>
<dbReference type="Pfam" id="PF11321">
    <property type="entry name" value="DUF3123"/>
    <property type="match status" value="1"/>
</dbReference>
<evidence type="ECO:0000256" key="1">
    <source>
        <dbReference type="SAM" id="MobiDB-lite"/>
    </source>
</evidence>
<reference evidence="2" key="1">
    <citation type="journal article" date="2021" name="bioRxiv">
        <title>Whole Genome Assembly and Annotation of Northern Wild Rice, Zizania palustris L., Supports a Whole Genome Duplication in the Zizania Genus.</title>
        <authorList>
            <person name="Haas M."/>
            <person name="Kono T."/>
            <person name="Macchietto M."/>
            <person name="Millas R."/>
            <person name="McGilp L."/>
            <person name="Shao M."/>
            <person name="Duquette J."/>
            <person name="Hirsch C.N."/>
            <person name="Kimball J."/>
        </authorList>
    </citation>
    <scope>NUCLEOTIDE SEQUENCE</scope>
    <source>
        <tissue evidence="2">Fresh leaf tissue</tissue>
    </source>
</reference>
<dbReference type="AlphaFoldDB" id="A0A8J5TD95"/>
<name>A0A8J5TD95_ZIZPA</name>
<dbReference type="InterPro" id="IPR021470">
    <property type="entry name" value="DUF3123"/>
</dbReference>
<feature type="compositionally biased region" description="Polar residues" evidence="1">
    <location>
        <begin position="40"/>
        <end position="57"/>
    </location>
</feature>
<reference evidence="2" key="2">
    <citation type="submission" date="2021-02" db="EMBL/GenBank/DDBJ databases">
        <authorList>
            <person name="Kimball J.A."/>
            <person name="Haas M.W."/>
            <person name="Macchietto M."/>
            <person name="Kono T."/>
            <person name="Duquette J."/>
            <person name="Shao M."/>
        </authorList>
    </citation>
    <scope>NUCLEOTIDE SEQUENCE</scope>
    <source>
        <tissue evidence="2">Fresh leaf tissue</tissue>
    </source>
</reference>
<accession>A0A8J5TD95</accession>
<dbReference type="Proteomes" id="UP000729402">
    <property type="component" value="Unassembled WGS sequence"/>
</dbReference>
<proteinExistence type="predicted"/>
<sequence>MPTMMAQSAGIRRLRRELKNRRKSQLPPTGRVVQKFGATPHQSSTLPRCSAPSTNAPRSGAVQKDAAVPPATHSSRCHRSTDRVAVLALPAPVQPPARPSAAAADEPVFKKGALVRVRTRVGRLCSGHQLVLWLSAVVVSARQDGAYLDVLNVLSSTATTSTSRATILLAPCEYLGTK</sequence>
<dbReference type="EMBL" id="JAAALK010000282">
    <property type="protein sequence ID" value="KAG8080440.1"/>
    <property type="molecule type" value="Genomic_DNA"/>
</dbReference>
<organism evidence="2 3">
    <name type="scientific">Zizania palustris</name>
    <name type="common">Northern wild rice</name>
    <dbReference type="NCBI Taxonomy" id="103762"/>
    <lineage>
        <taxon>Eukaryota</taxon>
        <taxon>Viridiplantae</taxon>
        <taxon>Streptophyta</taxon>
        <taxon>Embryophyta</taxon>
        <taxon>Tracheophyta</taxon>
        <taxon>Spermatophyta</taxon>
        <taxon>Magnoliopsida</taxon>
        <taxon>Liliopsida</taxon>
        <taxon>Poales</taxon>
        <taxon>Poaceae</taxon>
        <taxon>BOP clade</taxon>
        <taxon>Oryzoideae</taxon>
        <taxon>Oryzeae</taxon>
        <taxon>Zizaniinae</taxon>
        <taxon>Zizania</taxon>
    </lineage>
</organism>